<dbReference type="Pfam" id="PF13450">
    <property type="entry name" value="NAD_binding_8"/>
    <property type="match status" value="1"/>
</dbReference>
<evidence type="ECO:0000256" key="2">
    <source>
        <dbReference type="ARBA" id="ARBA00009183"/>
    </source>
</evidence>
<sequence>MAMSREIRRVAIIGAGPAGLSAAKYLLAENYFEKIDIFEKRSSPGGVWNYTPGYLKLGLPTPVPQLDPNYPAEKPVWQPIKDAHSKHEEPVFISPIYSTLDTNIPKEIMAYGEKRFPADSQVLPTYSTVKQYLDEYAEDVKHLVAFETEVLDVRKPRHTNQWGITTRNLRTNTTETNSYDAVVAASGHFDVPYMPDIAGIKQWNEKYPGVISHSRLFDSPDDFRGKKVVVVGSSASAIDIGNQINTVSKGKLLVSQRTKSYLIPNNGPDTSDRIDYPEIVEFLSPTEHDRAIRFADGRVETEIDSIVFCTGYLYSFPFLSSLDPPVITDGRRTLNTYQHLFYIYDTSLVFPVLPQRVIPFQLSENQAAVFARVWSGRLSLPPVPEMKAWEDATAIEKGNGTSFHLLPFPLDANYMNLLHEWAAKAEPRPGLINDGNGKQGNYWGGYERWIRSLFPEIRKTFVDMKEERHGITSLKQLGYDFDTWKAQQEQDS</sequence>
<evidence type="ECO:0000256" key="5">
    <source>
        <dbReference type="ARBA" id="ARBA00022857"/>
    </source>
</evidence>
<dbReference type="SUPFAM" id="SSF51905">
    <property type="entry name" value="FAD/NAD(P)-binding domain"/>
    <property type="match status" value="2"/>
</dbReference>
<keyword evidence="9" id="KW-1185">Reference proteome</keyword>
<gene>
    <name evidence="8" type="ORF">ATEIFO6365_0012011500</name>
</gene>
<dbReference type="GO" id="GO:0004499">
    <property type="term" value="F:N,N-dimethylaniline monooxygenase activity"/>
    <property type="evidence" value="ECO:0007669"/>
    <property type="project" value="InterPro"/>
</dbReference>
<comment type="cofactor">
    <cofactor evidence="1">
        <name>FAD</name>
        <dbReference type="ChEBI" id="CHEBI:57692"/>
    </cofactor>
</comment>
<dbReference type="Pfam" id="PF00743">
    <property type="entry name" value="FMO-like"/>
    <property type="match status" value="2"/>
</dbReference>
<dbReference type="EMBL" id="BLJY01000012">
    <property type="protein sequence ID" value="GFF20359.1"/>
    <property type="molecule type" value="Genomic_DNA"/>
</dbReference>
<dbReference type="PRINTS" id="PR00419">
    <property type="entry name" value="ADXRDTASE"/>
</dbReference>
<proteinExistence type="inferred from homology"/>
<dbReference type="GO" id="GO:0050660">
    <property type="term" value="F:flavin adenine dinucleotide binding"/>
    <property type="evidence" value="ECO:0007669"/>
    <property type="project" value="InterPro"/>
</dbReference>
<keyword evidence="5" id="KW-0521">NADP</keyword>
<dbReference type="FunFam" id="3.50.50.60:FF:000138">
    <property type="entry name" value="Flavin-containing monooxygenase"/>
    <property type="match status" value="1"/>
</dbReference>
<evidence type="ECO:0000313" key="9">
    <source>
        <dbReference type="Proteomes" id="UP000452235"/>
    </source>
</evidence>
<dbReference type="VEuPathDB" id="FungiDB:ATEG_08077"/>
<keyword evidence="7 8" id="KW-0503">Monooxygenase</keyword>
<evidence type="ECO:0000256" key="3">
    <source>
        <dbReference type="ARBA" id="ARBA00022630"/>
    </source>
</evidence>
<comment type="similarity">
    <text evidence="2">Belongs to the FMO family.</text>
</comment>
<dbReference type="GO" id="GO:0050661">
    <property type="term" value="F:NADP binding"/>
    <property type="evidence" value="ECO:0007669"/>
    <property type="project" value="InterPro"/>
</dbReference>
<name>A0A5M3ZAM3_ASPTE</name>
<accession>A0A5M3ZAM3</accession>
<dbReference type="InterPro" id="IPR036188">
    <property type="entry name" value="FAD/NAD-bd_sf"/>
</dbReference>
<keyword evidence="3" id="KW-0285">Flavoprotein</keyword>
<keyword evidence="6" id="KW-0560">Oxidoreductase</keyword>
<keyword evidence="4" id="KW-0274">FAD</keyword>
<dbReference type="InterPro" id="IPR050346">
    <property type="entry name" value="FMO-like"/>
</dbReference>
<organism evidence="8 9">
    <name type="scientific">Aspergillus terreus</name>
    <dbReference type="NCBI Taxonomy" id="33178"/>
    <lineage>
        <taxon>Eukaryota</taxon>
        <taxon>Fungi</taxon>
        <taxon>Dikarya</taxon>
        <taxon>Ascomycota</taxon>
        <taxon>Pezizomycotina</taxon>
        <taxon>Eurotiomycetes</taxon>
        <taxon>Eurotiomycetidae</taxon>
        <taxon>Eurotiales</taxon>
        <taxon>Aspergillaceae</taxon>
        <taxon>Aspergillus</taxon>
        <taxon>Aspergillus subgen. Circumdati</taxon>
    </lineage>
</organism>
<dbReference type="Proteomes" id="UP000452235">
    <property type="component" value="Unassembled WGS sequence"/>
</dbReference>
<evidence type="ECO:0000256" key="7">
    <source>
        <dbReference type="ARBA" id="ARBA00023033"/>
    </source>
</evidence>
<dbReference type="Gene3D" id="3.50.50.60">
    <property type="entry name" value="FAD/NAD(P)-binding domain"/>
    <property type="match status" value="2"/>
</dbReference>
<dbReference type="OrthoDB" id="66881at2759"/>
<evidence type="ECO:0000256" key="4">
    <source>
        <dbReference type="ARBA" id="ARBA00022827"/>
    </source>
</evidence>
<protein>
    <submittedName>
        <fullName evidence="8">Flavin dependent monooxygenase</fullName>
    </submittedName>
</protein>
<dbReference type="InterPro" id="IPR020946">
    <property type="entry name" value="Flavin_mOase-like"/>
</dbReference>
<comment type="caution">
    <text evidence="8">The sequence shown here is derived from an EMBL/GenBank/DDBJ whole genome shotgun (WGS) entry which is preliminary data.</text>
</comment>
<reference evidence="8 9" key="1">
    <citation type="submission" date="2020-01" db="EMBL/GenBank/DDBJ databases">
        <title>Aspergillus terreus IFO 6365 whole genome shotgun sequence.</title>
        <authorList>
            <person name="Kanamasa S."/>
            <person name="Takahashi H."/>
        </authorList>
    </citation>
    <scope>NUCLEOTIDE SEQUENCE [LARGE SCALE GENOMIC DNA]</scope>
    <source>
        <strain evidence="8 9">IFO 6365</strain>
    </source>
</reference>
<dbReference type="AlphaFoldDB" id="A0A5M3ZAM3"/>
<dbReference type="PANTHER" id="PTHR23023">
    <property type="entry name" value="DIMETHYLANILINE MONOOXYGENASE"/>
    <property type="match status" value="1"/>
</dbReference>
<evidence type="ECO:0000313" key="8">
    <source>
        <dbReference type="EMBL" id="GFF20359.1"/>
    </source>
</evidence>
<evidence type="ECO:0000256" key="6">
    <source>
        <dbReference type="ARBA" id="ARBA00023002"/>
    </source>
</evidence>
<evidence type="ECO:0000256" key="1">
    <source>
        <dbReference type="ARBA" id="ARBA00001974"/>
    </source>
</evidence>